<dbReference type="Gramene" id="MELO3C033013.2.1">
    <property type="protein sequence ID" value="MELO3C033013.2.1"/>
    <property type="gene ID" value="MELO3C033013.2"/>
</dbReference>
<protein>
    <submittedName>
        <fullName evidence="1">Uncharacterized protein</fullName>
    </submittedName>
</protein>
<sequence length="113" mass="12840">MDGPHMSESSDSLSFYIKAGCCCGCGCLYVSATPLIPLNRRLCYVSTLYHLYQTLTFGVNSKTVCCAPPFLGNFSNKQLSVKVEERTNLQAQRFTQRKFPRQLIRCHVGNWHR</sequence>
<name>A0A9I9EFE6_CUCME</name>
<proteinExistence type="predicted"/>
<accession>A0A9I9EFE6</accession>
<reference evidence="1" key="1">
    <citation type="submission" date="2023-03" db="UniProtKB">
        <authorList>
            <consortium name="EnsemblPlants"/>
        </authorList>
    </citation>
    <scope>IDENTIFICATION</scope>
</reference>
<dbReference type="AlphaFoldDB" id="A0A9I9EFE6"/>
<dbReference type="EnsemblPlants" id="MELO3C033013.2.1">
    <property type="protein sequence ID" value="MELO3C033013.2.1"/>
    <property type="gene ID" value="MELO3C033013.2"/>
</dbReference>
<evidence type="ECO:0000313" key="1">
    <source>
        <dbReference type="EnsemblPlants" id="MELO3C033013.2.1"/>
    </source>
</evidence>
<organism evidence="1">
    <name type="scientific">Cucumis melo</name>
    <name type="common">Muskmelon</name>
    <dbReference type="NCBI Taxonomy" id="3656"/>
    <lineage>
        <taxon>Eukaryota</taxon>
        <taxon>Viridiplantae</taxon>
        <taxon>Streptophyta</taxon>
        <taxon>Embryophyta</taxon>
        <taxon>Tracheophyta</taxon>
        <taxon>Spermatophyta</taxon>
        <taxon>Magnoliopsida</taxon>
        <taxon>eudicotyledons</taxon>
        <taxon>Gunneridae</taxon>
        <taxon>Pentapetalae</taxon>
        <taxon>rosids</taxon>
        <taxon>fabids</taxon>
        <taxon>Cucurbitales</taxon>
        <taxon>Cucurbitaceae</taxon>
        <taxon>Benincaseae</taxon>
        <taxon>Cucumis</taxon>
    </lineage>
</organism>